<evidence type="ECO:0000313" key="6">
    <source>
        <dbReference type="Proteomes" id="UP001497457"/>
    </source>
</evidence>
<accession>A0ABC8X0M7</accession>
<gene>
    <name evidence="5" type="ORF">URODEC1_LOCUS18227</name>
</gene>
<keyword evidence="6" id="KW-1185">Reference proteome</keyword>
<evidence type="ECO:0000259" key="4">
    <source>
        <dbReference type="Pfam" id="PF04927"/>
    </source>
</evidence>
<dbReference type="Pfam" id="PF04927">
    <property type="entry name" value="SMP"/>
    <property type="match status" value="3"/>
</dbReference>
<reference evidence="5 6" key="2">
    <citation type="submission" date="2024-10" db="EMBL/GenBank/DDBJ databases">
        <authorList>
            <person name="Ryan C."/>
        </authorList>
    </citation>
    <scope>NUCLEOTIDE SEQUENCE [LARGE SCALE GENOMIC DNA]</scope>
</reference>
<name>A0ABC8X0M7_9POAL</name>
<organism evidence="5 6">
    <name type="scientific">Urochloa decumbens</name>
    <dbReference type="NCBI Taxonomy" id="240449"/>
    <lineage>
        <taxon>Eukaryota</taxon>
        <taxon>Viridiplantae</taxon>
        <taxon>Streptophyta</taxon>
        <taxon>Embryophyta</taxon>
        <taxon>Tracheophyta</taxon>
        <taxon>Spermatophyta</taxon>
        <taxon>Magnoliopsida</taxon>
        <taxon>Liliopsida</taxon>
        <taxon>Poales</taxon>
        <taxon>Poaceae</taxon>
        <taxon>PACMAD clade</taxon>
        <taxon>Panicoideae</taxon>
        <taxon>Panicodae</taxon>
        <taxon>Paniceae</taxon>
        <taxon>Melinidinae</taxon>
        <taxon>Urochloa</taxon>
    </lineage>
</organism>
<sequence length="292" mass="28987">MSQEEQLRRPAAGPDDGQGEDQPGGDAAAVCYGDVFAVEGELARTPIAPQDAAMMQAAESAVLGRAPAGGTAAAMQSAARRNERLGVVARDGEATDPAAEGGVAVTEARVPGARVVTEFVADQPVGQYIIAAAEDDDGGGAAVAEAGELEGGGGGRGGAVADGTKITIGEALEAAAFSAGDQAVEPSDAEAIAVAEALACRADEAPPDGLAARARAAAEANAAAARREEDRATLRDVLADAASVLGADKEVEREDAALVVGAEVRSDPDATARPGWVAASIAAAARLNRGRQ</sequence>
<evidence type="ECO:0000313" key="5">
    <source>
        <dbReference type="EMBL" id="CAL4916855.1"/>
    </source>
</evidence>
<evidence type="ECO:0000256" key="2">
    <source>
        <dbReference type="ARBA" id="ARBA00022737"/>
    </source>
</evidence>
<dbReference type="EMBL" id="OZ075123">
    <property type="protein sequence ID" value="CAL4916855.1"/>
    <property type="molecule type" value="Genomic_DNA"/>
</dbReference>
<feature type="compositionally biased region" description="Low complexity" evidence="3">
    <location>
        <begin position="10"/>
        <end position="28"/>
    </location>
</feature>
<proteinExistence type="inferred from homology"/>
<keyword evidence="2" id="KW-0677">Repeat</keyword>
<feature type="region of interest" description="Disordered" evidence="3">
    <location>
        <begin position="1"/>
        <end position="28"/>
    </location>
</feature>
<dbReference type="PANTHER" id="PTHR31174:SF41">
    <property type="entry name" value="OS12G0470000 PROTEIN"/>
    <property type="match status" value="1"/>
</dbReference>
<dbReference type="Proteomes" id="UP001497457">
    <property type="component" value="Chromosome 13rd"/>
</dbReference>
<dbReference type="AlphaFoldDB" id="A0ABC8X0M7"/>
<protein>
    <recommendedName>
        <fullName evidence="4">SMP domain-containing protein</fullName>
    </recommendedName>
</protein>
<dbReference type="InterPro" id="IPR042971">
    <property type="entry name" value="LEA_SMP"/>
</dbReference>
<feature type="domain" description="SMP" evidence="4">
    <location>
        <begin position="166"/>
        <end position="223"/>
    </location>
</feature>
<dbReference type="InterPro" id="IPR007011">
    <property type="entry name" value="LEA_SMP_dom"/>
</dbReference>
<reference evidence="6" key="1">
    <citation type="submission" date="2024-06" db="EMBL/GenBank/DDBJ databases">
        <authorList>
            <person name="Ryan C."/>
        </authorList>
    </citation>
    <scope>NUCLEOTIDE SEQUENCE [LARGE SCALE GENOMIC DNA]</scope>
</reference>
<feature type="domain" description="SMP" evidence="4">
    <location>
        <begin position="233"/>
        <end position="289"/>
    </location>
</feature>
<evidence type="ECO:0000256" key="1">
    <source>
        <dbReference type="ARBA" id="ARBA00010733"/>
    </source>
</evidence>
<comment type="similarity">
    <text evidence="1">Belongs to the LEA type SMP family.</text>
</comment>
<dbReference type="PANTHER" id="PTHR31174">
    <property type="entry name" value="SEED MATURATION FAMILY PROTEIN"/>
    <property type="match status" value="1"/>
</dbReference>
<evidence type="ECO:0000256" key="3">
    <source>
        <dbReference type="SAM" id="MobiDB-lite"/>
    </source>
</evidence>
<feature type="domain" description="SMP" evidence="4">
    <location>
        <begin position="32"/>
        <end position="84"/>
    </location>
</feature>